<dbReference type="AlphaFoldDB" id="A0A6J2XSB3"/>
<dbReference type="Gene3D" id="2.60.40.1180">
    <property type="entry name" value="Golgi alpha-mannosidase II"/>
    <property type="match status" value="1"/>
</dbReference>
<dbReference type="EC" id="3.2.1.-" evidence="10"/>
<dbReference type="Pfam" id="PF09261">
    <property type="entry name" value="Alpha-mann_mid"/>
    <property type="match status" value="1"/>
</dbReference>
<keyword evidence="4 10" id="KW-0479">Metal-binding</keyword>
<dbReference type="FunFam" id="2.60.40.1180:FF:000018">
    <property type="entry name" value="Alpha-mannosidase"/>
    <property type="match status" value="1"/>
</dbReference>
<dbReference type="KEGG" id="soy:115880779"/>
<evidence type="ECO:0000259" key="11">
    <source>
        <dbReference type="SMART" id="SM00872"/>
    </source>
</evidence>
<feature type="chain" id="PRO_5027162539" description="Alpha-mannosidase" evidence="10">
    <location>
        <begin position="20"/>
        <end position="1030"/>
    </location>
</feature>
<evidence type="ECO:0000256" key="1">
    <source>
        <dbReference type="ARBA" id="ARBA00000365"/>
    </source>
</evidence>
<dbReference type="InterPro" id="IPR050843">
    <property type="entry name" value="Glycosyl_Hydrlase_38"/>
</dbReference>
<dbReference type="CDD" id="cd10810">
    <property type="entry name" value="GH38N_AMII_LAM_like"/>
    <property type="match status" value="1"/>
</dbReference>
<dbReference type="InParanoid" id="A0A6J2XSB3"/>
<dbReference type="InterPro" id="IPR028995">
    <property type="entry name" value="Glyco_hydro_57/38_cen_sf"/>
</dbReference>
<dbReference type="InterPro" id="IPR037094">
    <property type="entry name" value="Glyco_hydro_38_cen_sf"/>
</dbReference>
<dbReference type="FunFam" id="1.20.1270.50:FF:000003">
    <property type="entry name" value="Alpha-mannosidase"/>
    <property type="match status" value="1"/>
</dbReference>
<evidence type="ECO:0000256" key="8">
    <source>
        <dbReference type="ARBA" id="ARBA00023180"/>
    </source>
</evidence>
<dbReference type="InterPro" id="IPR000602">
    <property type="entry name" value="Glyco_hydro_38_N"/>
</dbReference>
<dbReference type="Gene3D" id="2.70.98.30">
    <property type="entry name" value="Golgi alpha-mannosidase II, domain 4"/>
    <property type="match status" value="1"/>
</dbReference>
<keyword evidence="8" id="KW-0325">Glycoprotein</keyword>
<keyword evidence="12" id="KW-1185">Reference proteome</keyword>
<dbReference type="Pfam" id="PF07748">
    <property type="entry name" value="Glyco_hydro_38C"/>
    <property type="match status" value="1"/>
</dbReference>
<evidence type="ECO:0000256" key="3">
    <source>
        <dbReference type="ARBA" id="ARBA00012752"/>
    </source>
</evidence>
<evidence type="ECO:0000256" key="6">
    <source>
        <dbReference type="ARBA" id="ARBA00022833"/>
    </source>
</evidence>
<sequence>MHFQLILFNVLLLFVGLYSFPSKNYDPVSEAICGYESCHPVKDGFINVHIVPHTHDDVGWLKTVDQYYYGSNSNTQKAGVQYIIETVMDSLKRNKDRRFIYVETAFFWKWWIKQSESMQEEVKNYVNHGCLEFIGGGWSMNDEAATHYHSIIDQMAWGLRKLNDTFGACGRPKIGWQIDPFGHSKEMANIFAQLGFDGFLLGRIDYQDKAFRWKTKSPEFVWRGSKSLGESSDIFTGVLYNRYSPPPGFCFDLLCSDLPFIDDPDSFEYNVDDRVNDFIKYVDGATQIYNTSNILITMGDDFNYQDAEAWFINLDKLIYYVNKRQENGSLYNLIYSTPSCYVKAINDETKDRTWLLKQDDFFPYASDEHSYWTGYFISRPAIKRYERIGNNFLQVCKQLYSLAGLGADDNKSLDNLREVMGIMQHHDAVAGTEKQHVANDYSRQLERAISGCEEITYSALNKLIQPTEDQETFLPLTTCPLANISQCAVTENSDNFVVTVYNPLSRSVDKLVNLPVRGNAYSIVDKEGNSYDYELLEVADFVKNIPGRDSNATNDLYFVASNIPPLGWKSFIVTLDNSSDSRIVASKIRTGASTIHATNGSFSVDADSGLITKLILNNVTLYLSQNFYYYSGFVGNNGKSENRSSGAYVFRPDGNITTVSENASVVFYQGALVSEARQIFNEYVSQIIRINKVENYIEFDWVIGPIPTNGTNGIEVVSRYSTSIPTNGTFYTDSNGKEMLKRVRDFRPTWQLNNSEFASGNYYPITSKISIRDEDQGIELAVLTDRAQGGSSLNNGEIEIMIHRNCLHDDSFGVGEALNETAFDAGLVIRGSHFVTVGYINNENGDSVSAIEKDIAQRRLLDTWTFVTPLEGSSDDYKSKYVMEYSGLTSGLPKNVQILTLEPWRDSTFLLRIEHVFDNDEDVALSQPVLVKLKDLFTGFQIVSLEETTLGGNQWLKDSNRLKFNTNSTLEELLIKHDSTNSKYAGVVKNAWIDERSDNTKATIKDDINNLEITLNPSDIRTFIMEITRP</sequence>
<keyword evidence="7" id="KW-1015">Disulfide bond</keyword>
<dbReference type="FunFam" id="3.20.110.10:FF:000001">
    <property type="entry name" value="Alpha-mannosidase"/>
    <property type="match status" value="1"/>
</dbReference>
<dbReference type="Pfam" id="PF17677">
    <property type="entry name" value="Glyco_hydro38C2"/>
    <property type="match status" value="1"/>
</dbReference>
<keyword evidence="5 10" id="KW-0378">Hydrolase</keyword>
<comment type="cofactor">
    <cofactor evidence="10">
        <name>Zn(2+)</name>
        <dbReference type="ChEBI" id="CHEBI:29105"/>
    </cofactor>
    <text evidence="10">Binds 1 zinc ion per subunit.</text>
</comment>
<keyword evidence="10" id="KW-0732">Signal</keyword>
<dbReference type="Gene3D" id="1.20.1270.50">
    <property type="entry name" value="Glycoside hydrolase family 38, central domain"/>
    <property type="match status" value="2"/>
</dbReference>
<dbReference type="GO" id="GO:0046872">
    <property type="term" value="F:metal ion binding"/>
    <property type="evidence" value="ECO:0007669"/>
    <property type="project" value="UniProtKB-KW"/>
</dbReference>
<dbReference type="FunFam" id="1.20.1270.50:FF:000002">
    <property type="entry name" value="Alpha-mannosidase"/>
    <property type="match status" value="1"/>
</dbReference>
<dbReference type="InterPro" id="IPR013780">
    <property type="entry name" value="Glyco_hydro_b"/>
</dbReference>
<dbReference type="FunFam" id="2.70.98.30:FF:000003">
    <property type="entry name" value="Alpha-mannosidase"/>
    <property type="match status" value="1"/>
</dbReference>
<accession>A0A6J2XSB3</accession>
<dbReference type="Gene3D" id="2.60.40.1360">
    <property type="match status" value="1"/>
</dbReference>
<gene>
    <name evidence="13" type="primary">LOC115880779</name>
</gene>
<proteinExistence type="inferred from homology"/>
<dbReference type="Pfam" id="PF01074">
    <property type="entry name" value="Glyco_hydro_38N"/>
    <property type="match status" value="1"/>
</dbReference>
<dbReference type="InterPro" id="IPR015341">
    <property type="entry name" value="Glyco_hydro_38_cen"/>
</dbReference>
<dbReference type="GO" id="GO:0005764">
    <property type="term" value="C:lysosome"/>
    <property type="evidence" value="ECO:0007669"/>
    <property type="project" value="TreeGrafter"/>
</dbReference>
<feature type="domain" description="Glycoside hydrolase family 38 central" evidence="11">
    <location>
        <begin position="370"/>
        <end position="445"/>
    </location>
</feature>
<evidence type="ECO:0000256" key="5">
    <source>
        <dbReference type="ARBA" id="ARBA00022801"/>
    </source>
</evidence>
<evidence type="ECO:0000313" key="12">
    <source>
        <dbReference type="Proteomes" id="UP000504635"/>
    </source>
</evidence>
<keyword evidence="6 10" id="KW-0862">Zinc</keyword>
<dbReference type="GO" id="GO:0030246">
    <property type="term" value="F:carbohydrate binding"/>
    <property type="evidence" value="ECO:0007669"/>
    <property type="project" value="InterPro"/>
</dbReference>
<protein>
    <recommendedName>
        <fullName evidence="3 10">Alpha-mannosidase</fullName>
        <ecNumber evidence="10">3.2.1.-</ecNumber>
    </recommendedName>
</protein>
<dbReference type="GeneID" id="115880779"/>
<name>A0A6J2XSB3_SITOR</name>
<reference evidence="13" key="1">
    <citation type="submission" date="2025-08" db="UniProtKB">
        <authorList>
            <consortium name="RefSeq"/>
        </authorList>
    </citation>
    <scope>IDENTIFICATION</scope>
    <source>
        <tissue evidence="13">Gonads</tissue>
    </source>
</reference>
<dbReference type="PANTHER" id="PTHR11607">
    <property type="entry name" value="ALPHA-MANNOSIDASE"/>
    <property type="match status" value="1"/>
</dbReference>
<dbReference type="Gene3D" id="3.20.110.10">
    <property type="entry name" value="Glycoside hydrolase 38, N terminal domain"/>
    <property type="match status" value="1"/>
</dbReference>
<dbReference type="GO" id="GO:0006013">
    <property type="term" value="P:mannose metabolic process"/>
    <property type="evidence" value="ECO:0007669"/>
    <property type="project" value="InterPro"/>
</dbReference>
<dbReference type="InterPro" id="IPR027291">
    <property type="entry name" value="Glyco_hydro_38_N_sf"/>
</dbReference>
<keyword evidence="9 10" id="KW-0326">Glycosidase</keyword>
<dbReference type="InterPro" id="IPR011330">
    <property type="entry name" value="Glyco_hydro/deAcase_b/a-brl"/>
</dbReference>
<organism evidence="12 13">
    <name type="scientific">Sitophilus oryzae</name>
    <name type="common">Rice weevil</name>
    <name type="synonym">Curculio oryzae</name>
    <dbReference type="NCBI Taxonomy" id="7048"/>
    <lineage>
        <taxon>Eukaryota</taxon>
        <taxon>Metazoa</taxon>
        <taxon>Ecdysozoa</taxon>
        <taxon>Arthropoda</taxon>
        <taxon>Hexapoda</taxon>
        <taxon>Insecta</taxon>
        <taxon>Pterygota</taxon>
        <taxon>Neoptera</taxon>
        <taxon>Endopterygota</taxon>
        <taxon>Coleoptera</taxon>
        <taxon>Polyphaga</taxon>
        <taxon>Cucujiformia</taxon>
        <taxon>Curculionidae</taxon>
        <taxon>Dryophthorinae</taxon>
        <taxon>Sitophilus</taxon>
    </lineage>
</organism>
<evidence type="ECO:0000256" key="9">
    <source>
        <dbReference type="ARBA" id="ARBA00023295"/>
    </source>
</evidence>
<comment type="catalytic activity">
    <reaction evidence="1">
        <text>Hydrolysis of terminal, non-reducing alpha-D-mannose residues in alpha-D-mannosides.</text>
        <dbReference type="EC" id="3.2.1.24"/>
    </reaction>
</comment>
<dbReference type="SUPFAM" id="SSF74650">
    <property type="entry name" value="Galactose mutarotase-like"/>
    <property type="match status" value="1"/>
</dbReference>
<dbReference type="OrthoDB" id="2016903at2759"/>
<comment type="similarity">
    <text evidence="2 10">Belongs to the glycosyl hydrolase 38 family.</text>
</comment>
<dbReference type="FunCoup" id="A0A6J2XSB3">
    <property type="interactions" value="117"/>
</dbReference>
<dbReference type="InterPro" id="IPR041147">
    <property type="entry name" value="GH38_C"/>
</dbReference>
<dbReference type="RefSeq" id="XP_030753921.1">
    <property type="nucleotide sequence ID" value="XM_030898061.1"/>
</dbReference>
<dbReference type="Proteomes" id="UP000504635">
    <property type="component" value="Unplaced"/>
</dbReference>
<evidence type="ECO:0000256" key="4">
    <source>
        <dbReference type="ARBA" id="ARBA00022723"/>
    </source>
</evidence>
<dbReference type="SMART" id="SM00872">
    <property type="entry name" value="Alpha-mann_mid"/>
    <property type="match status" value="1"/>
</dbReference>
<dbReference type="PANTHER" id="PTHR11607:SF3">
    <property type="entry name" value="LYSOSOMAL ALPHA-MANNOSIDASE"/>
    <property type="match status" value="1"/>
</dbReference>
<evidence type="ECO:0000256" key="7">
    <source>
        <dbReference type="ARBA" id="ARBA00023157"/>
    </source>
</evidence>
<feature type="signal peptide" evidence="10">
    <location>
        <begin position="1"/>
        <end position="19"/>
    </location>
</feature>
<dbReference type="SUPFAM" id="SSF88688">
    <property type="entry name" value="Families 57/38 glycoside transferase middle domain"/>
    <property type="match status" value="1"/>
</dbReference>
<dbReference type="SUPFAM" id="SSF88713">
    <property type="entry name" value="Glycoside hydrolase/deacetylase"/>
    <property type="match status" value="1"/>
</dbReference>
<evidence type="ECO:0000256" key="2">
    <source>
        <dbReference type="ARBA" id="ARBA00009792"/>
    </source>
</evidence>
<evidence type="ECO:0000313" key="13">
    <source>
        <dbReference type="RefSeq" id="XP_030753921.1"/>
    </source>
</evidence>
<dbReference type="GO" id="GO:0004559">
    <property type="term" value="F:alpha-mannosidase activity"/>
    <property type="evidence" value="ECO:0007669"/>
    <property type="project" value="UniProtKB-EC"/>
</dbReference>
<dbReference type="InterPro" id="IPR011682">
    <property type="entry name" value="Glyco_hydro_38_C"/>
</dbReference>
<dbReference type="InterPro" id="IPR011013">
    <property type="entry name" value="Gal_mutarotase_sf_dom"/>
</dbReference>
<evidence type="ECO:0000256" key="10">
    <source>
        <dbReference type="RuleBase" id="RU361199"/>
    </source>
</evidence>